<evidence type="ECO:0000313" key="1">
    <source>
        <dbReference type="EMBL" id="GAE27746.1"/>
    </source>
</evidence>
<dbReference type="Proteomes" id="UP000018890">
    <property type="component" value="Unassembled WGS sequence"/>
</dbReference>
<comment type="caution">
    <text evidence="1">The sequence shown here is derived from an EMBL/GenBank/DDBJ whole genome shotgun (WGS) entry which is preliminary data.</text>
</comment>
<reference evidence="1" key="1">
    <citation type="journal article" date="2014" name="Genome Announc.">
        <title>Draft Genome Sequences of Three Alkaliphilic Bacillus Strains, Bacillus wakoensis JCM 9140T, Bacillus akibai JCM 9157T, and Bacillus hemicellulosilyticus JCM 9152T.</title>
        <authorList>
            <person name="Yuki M."/>
            <person name="Oshima K."/>
            <person name="Suda W."/>
            <person name="Oshida Y."/>
            <person name="Kitamura K."/>
            <person name="Iida T."/>
            <person name="Hattori M."/>
            <person name="Ohkuma M."/>
        </authorList>
    </citation>
    <scope>NUCLEOTIDE SEQUENCE [LARGE SCALE GENOMIC DNA]</scope>
    <source>
        <strain evidence="1">JCM 9140</strain>
    </source>
</reference>
<gene>
    <name evidence="1" type="ORF">JCM9140_3903</name>
</gene>
<keyword evidence="2" id="KW-1185">Reference proteome</keyword>
<dbReference type="EMBL" id="BAUT01000063">
    <property type="protein sequence ID" value="GAE27746.1"/>
    <property type="molecule type" value="Genomic_DNA"/>
</dbReference>
<name>W4Q6Q4_9BACI</name>
<sequence length="95" mass="10975">MQVVRYTTNSKKLQTVKLGGMNMSKETKTLSGLNVNIWKQDENTIHLSIKNPHEGKEAWLTSIEHTDKHDGKQMARTHNNLFRDLKSILETNGKW</sequence>
<accession>W4Q6Q4</accession>
<dbReference type="AlphaFoldDB" id="W4Q6Q4"/>
<proteinExistence type="predicted"/>
<protein>
    <submittedName>
        <fullName evidence="1">Uncharacterized protein</fullName>
    </submittedName>
</protein>
<evidence type="ECO:0000313" key="2">
    <source>
        <dbReference type="Proteomes" id="UP000018890"/>
    </source>
</evidence>
<organism evidence="1 2">
    <name type="scientific">Halalkalibacter wakoensis JCM 9140</name>
    <dbReference type="NCBI Taxonomy" id="1236970"/>
    <lineage>
        <taxon>Bacteria</taxon>
        <taxon>Bacillati</taxon>
        <taxon>Bacillota</taxon>
        <taxon>Bacilli</taxon>
        <taxon>Bacillales</taxon>
        <taxon>Bacillaceae</taxon>
        <taxon>Halalkalibacter</taxon>
    </lineage>
</organism>